<evidence type="ECO:0000256" key="3">
    <source>
        <dbReference type="ARBA" id="ARBA00023004"/>
    </source>
</evidence>
<evidence type="ECO:0000313" key="7">
    <source>
        <dbReference type="Proteomes" id="UP000548326"/>
    </source>
</evidence>
<comment type="similarity">
    <text evidence="4">Belongs to the cyclic nucleotide phosphodiesterase class-III family.</text>
</comment>
<evidence type="ECO:0000313" key="6">
    <source>
        <dbReference type="EMBL" id="MBB6129022.1"/>
    </source>
</evidence>
<organism evidence="6 7">
    <name type="scientific">Mucilaginibacter lappiensis</name>
    <dbReference type="NCBI Taxonomy" id="354630"/>
    <lineage>
        <taxon>Bacteria</taxon>
        <taxon>Pseudomonadati</taxon>
        <taxon>Bacteroidota</taxon>
        <taxon>Sphingobacteriia</taxon>
        <taxon>Sphingobacteriales</taxon>
        <taxon>Sphingobacteriaceae</taxon>
        <taxon>Mucilaginibacter</taxon>
    </lineage>
</organism>
<evidence type="ECO:0000256" key="4">
    <source>
        <dbReference type="ARBA" id="ARBA00025742"/>
    </source>
</evidence>
<dbReference type="AlphaFoldDB" id="A0A841JFG0"/>
<protein>
    <submittedName>
        <fullName evidence="6">Icc-related predicted phosphoesterase</fullName>
    </submittedName>
</protein>
<keyword evidence="3" id="KW-0408">Iron</keyword>
<dbReference type="GO" id="GO:0016787">
    <property type="term" value="F:hydrolase activity"/>
    <property type="evidence" value="ECO:0007669"/>
    <property type="project" value="UniProtKB-KW"/>
</dbReference>
<evidence type="ECO:0000256" key="1">
    <source>
        <dbReference type="ARBA" id="ARBA00022723"/>
    </source>
</evidence>
<dbReference type="PANTHER" id="PTHR42988">
    <property type="entry name" value="PHOSPHOHYDROLASE"/>
    <property type="match status" value="1"/>
</dbReference>
<sequence>MTSTKTIAYVTDIHLGQQLQIEDGIGNGKMGYLSNPDEHKENFIVILNDMQKRGVQEFVFGGDIGAKDANWWFFDAIKKYQLKLLMVLGNHDTFAEVGKHYNNSLIDGKDEMNYSYEDNQRKYIILDSSSNSVSNGQLDWLGRQVNTSKKILLFIHHPVLKINTLIDEIGAALNGREELKKILIDSAKDITIICGHYHMTDEAIEKNIRQISTVAGSYQILKESSKVTTDQNSFGYLLIQMDGDSIKPETVLFKQA</sequence>
<dbReference type="Proteomes" id="UP000548326">
    <property type="component" value="Unassembled WGS sequence"/>
</dbReference>
<dbReference type="EMBL" id="JACHCA010000008">
    <property type="protein sequence ID" value="MBB6129022.1"/>
    <property type="molecule type" value="Genomic_DNA"/>
</dbReference>
<name>A0A841JFG0_9SPHI</name>
<accession>A0A841JFG0</accession>
<dbReference type="Gene3D" id="3.60.21.10">
    <property type="match status" value="1"/>
</dbReference>
<dbReference type="SUPFAM" id="SSF56300">
    <property type="entry name" value="Metallo-dependent phosphatases"/>
    <property type="match status" value="1"/>
</dbReference>
<dbReference type="GO" id="GO:0046872">
    <property type="term" value="F:metal ion binding"/>
    <property type="evidence" value="ECO:0007669"/>
    <property type="project" value="UniProtKB-KW"/>
</dbReference>
<keyword evidence="2" id="KW-0378">Hydrolase</keyword>
<dbReference type="InterPro" id="IPR029052">
    <property type="entry name" value="Metallo-depent_PP-like"/>
</dbReference>
<dbReference type="InterPro" id="IPR004843">
    <property type="entry name" value="Calcineurin-like_PHP"/>
</dbReference>
<evidence type="ECO:0000259" key="5">
    <source>
        <dbReference type="Pfam" id="PF00149"/>
    </source>
</evidence>
<dbReference type="Pfam" id="PF00149">
    <property type="entry name" value="Metallophos"/>
    <property type="match status" value="1"/>
</dbReference>
<dbReference type="PANTHER" id="PTHR42988:SF2">
    <property type="entry name" value="CYCLIC NUCLEOTIDE PHOSPHODIESTERASE CBUA0032-RELATED"/>
    <property type="match status" value="1"/>
</dbReference>
<reference evidence="6 7" key="1">
    <citation type="submission" date="2020-08" db="EMBL/GenBank/DDBJ databases">
        <title>Genomic Encyclopedia of Type Strains, Phase IV (KMG-V): Genome sequencing to study the core and pangenomes of soil and plant-associated prokaryotes.</title>
        <authorList>
            <person name="Whitman W."/>
        </authorList>
    </citation>
    <scope>NUCLEOTIDE SEQUENCE [LARGE SCALE GENOMIC DNA]</scope>
    <source>
        <strain evidence="6 7">MP601</strain>
    </source>
</reference>
<dbReference type="InterPro" id="IPR050884">
    <property type="entry name" value="CNP_phosphodiesterase-III"/>
</dbReference>
<proteinExistence type="inferred from homology"/>
<gene>
    <name evidence="6" type="ORF">HDF22_003147</name>
</gene>
<keyword evidence="1" id="KW-0479">Metal-binding</keyword>
<comment type="caution">
    <text evidence="6">The sequence shown here is derived from an EMBL/GenBank/DDBJ whole genome shotgun (WGS) entry which is preliminary data.</text>
</comment>
<evidence type="ECO:0000256" key="2">
    <source>
        <dbReference type="ARBA" id="ARBA00022801"/>
    </source>
</evidence>
<dbReference type="RefSeq" id="WP_183588297.1">
    <property type="nucleotide sequence ID" value="NZ_JACHCA010000008.1"/>
</dbReference>
<feature type="domain" description="Calcineurin-like phosphoesterase" evidence="5">
    <location>
        <begin position="6"/>
        <end position="198"/>
    </location>
</feature>